<sequence length="100" mass="10998">MRNVKRNARMRASCPCALETGNDFAFLSNGDVEAVSFQGLRIYAFSTISSVINCTEMSLEDYKFRRSPAVSTAGLRHSGGPVSSGKSIPYFIFPPRSLVR</sequence>
<evidence type="ECO:0000313" key="1">
    <source>
        <dbReference type="EMBL" id="XBY87787.1"/>
    </source>
</evidence>
<reference evidence="1" key="1">
    <citation type="submission" date="2023-06" db="EMBL/GenBank/DDBJ databases">
        <title>Identification of a novel pathogenic adenovirus species in African Grey Parrot unveils distinct lineage within aviadenoviruses.</title>
        <authorList>
            <person name="Das T."/>
            <person name="Raidal S."/>
            <person name="Das S."/>
        </authorList>
    </citation>
    <scope>NUCLEOTIDE SEQUENCE</scope>
    <source>
        <strain evidence="1">CS23-0540</strain>
    </source>
</reference>
<protein>
    <submittedName>
        <fullName evidence="1">ORF22 protein</fullName>
    </submittedName>
</protein>
<dbReference type="EMBL" id="OR096706">
    <property type="protein sequence ID" value="XBY87787.1"/>
    <property type="molecule type" value="Genomic_DNA"/>
</dbReference>
<organism evidence="1">
    <name type="scientific">Psittacine aviadenovirus B</name>
    <dbReference type="NCBI Taxonomy" id="2169709"/>
    <lineage>
        <taxon>Viruses</taxon>
        <taxon>Varidnaviria</taxon>
        <taxon>Bamfordvirae</taxon>
        <taxon>Preplasmiviricota</taxon>
        <taxon>Polisuviricotina</taxon>
        <taxon>Pharingeaviricetes</taxon>
        <taxon>Rowavirales</taxon>
        <taxon>Adenoviridae</taxon>
        <taxon>Aviadenovirus</taxon>
        <taxon>Aviadenovirus rubri</taxon>
    </lineage>
</organism>
<name>A0AB38ZPD9_9ADEN</name>
<accession>A0AB38ZPD9</accession>
<proteinExistence type="predicted"/>